<dbReference type="EMBL" id="VSSQ01015652">
    <property type="protein sequence ID" value="MPM56231.1"/>
    <property type="molecule type" value="Genomic_DNA"/>
</dbReference>
<evidence type="ECO:0000313" key="1">
    <source>
        <dbReference type="EMBL" id="MPM56231.1"/>
    </source>
</evidence>
<reference evidence="1" key="1">
    <citation type="submission" date="2019-08" db="EMBL/GenBank/DDBJ databases">
        <authorList>
            <person name="Kucharzyk K."/>
            <person name="Murdoch R.W."/>
            <person name="Higgins S."/>
            <person name="Loffler F."/>
        </authorList>
    </citation>
    <scope>NUCLEOTIDE SEQUENCE</scope>
</reference>
<protein>
    <submittedName>
        <fullName evidence="1">Uncharacterized protein</fullName>
    </submittedName>
</protein>
<dbReference type="AlphaFoldDB" id="A0A645AVA1"/>
<name>A0A645AVA1_9ZZZZ</name>
<proteinExistence type="predicted"/>
<accession>A0A645AVA1</accession>
<sequence length="108" mass="12147">MLGFPELPPTKWVPPGEETPALTKGTYLGLSTGLPPLFPYMLTMKTAVTELIPKMAQYTIPRQEAPIHQLEKQAHCMEAPTSPMRWKMTNGRMWLTCLLPGHMLKLVS</sequence>
<organism evidence="1">
    <name type="scientific">bioreactor metagenome</name>
    <dbReference type="NCBI Taxonomy" id="1076179"/>
    <lineage>
        <taxon>unclassified sequences</taxon>
        <taxon>metagenomes</taxon>
        <taxon>ecological metagenomes</taxon>
    </lineage>
</organism>
<gene>
    <name evidence="1" type="ORF">SDC9_103033</name>
</gene>
<comment type="caution">
    <text evidence="1">The sequence shown here is derived from an EMBL/GenBank/DDBJ whole genome shotgun (WGS) entry which is preliminary data.</text>
</comment>